<accession>A0A1M5W0D2</accession>
<dbReference type="OrthoDB" id="9772911at2"/>
<dbReference type="EMBL" id="FQXG01000004">
    <property type="protein sequence ID" value="SHH80890.1"/>
    <property type="molecule type" value="Genomic_DNA"/>
</dbReference>
<feature type="active site" evidence="1">
    <location>
        <position position="117"/>
    </location>
</feature>
<evidence type="ECO:0000313" key="5">
    <source>
        <dbReference type="Proteomes" id="UP000184268"/>
    </source>
</evidence>
<dbReference type="PANTHER" id="PTHR30163:SF9">
    <property type="entry name" value="MEMBRANE-BOUND LYTIC MUREIN TRANSGLYCOSYLASE B"/>
    <property type="match status" value="1"/>
</dbReference>
<gene>
    <name evidence="4" type="ORF">SAMN02745129_3090</name>
</gene>
<dbReference type="InterPro" id="IPR031304">
    <property type="entry name" value="SLT_2"/>
</dbReference>
<dbReference type="NCBIfam" id="TIGR02282">
    <property type="entry name" value="MltB"/>
    <property type="match status" value="1"/>
</dbReference>
<dbReference type="Gene3D" id="1.10.8.350">
    <property type="entry name" value="Bacterial muramidase"/>
    <property type="match status" value="1"/>
</dbReference>
<feature type="domain" description="Transglycosylase SLT" evidence="3">
    <location>
        <begin position="24"/>
        <end position="313"/>
    </location>
</feature>
<dbReference type="STRING" id="299255.SAMN02745129_3090"/>
<feature type="signal peptide" evidence="2">
    <location>
        <begin position="1"/>
        <end position="22"/>
    </location>
</feature>
<protein>
    <submittedName>
        <fullName evidence="4">Membrane-bound lytic murein transglycosylase B</fullName>
    </submittedName>
</protein>
<reference evidence="4 5" key="1">
    <citation type="submission" date="2016-11" db="EMBL/GenBank/DDBJ databases">
        <authorList>
            <person name="Jaros S."/>
            <person name="Januszkiewicz K."/>
            <person name="Wedrychowicz H."/>
        </authorList>
    </citation>
    <scope>NUCLEOTIDE SEQUENCE [LARGE SCALE GENOMIC DNA]</scope>
    <source>
        <strain evidence="4 5">DSM 16917</strain>
    </source>
</reference>
<dbReference type="SUPFAM" id="SSF53955">
    <property type="entry name" value="Lysozyme-like"/>
    <property type="match status" value="1"/>
</dbReference>
<dbReference type="PANTHER" id="PTHR30163">
    <property type="entry name" value="MEMBRANE-BOUND LYTIC MUREIN TRANSGLYCOSYLASE B"/>
    <property type="match status" value="1"/>
</dbReference>
<keyword evidence="5" id="KW-1185">Reference proteome</keyword>
<dbReference type="Pfam" id="PF13406">
    <property type="entry name" value="SLT_2"/>
    <property type="match status" value="1"/>
</dbReference>
<proteinExistence type="predicted"/>
<evidence type="ECO:0000313" key="4">
    <source>
        <dbReference type="EMBL" id="SHH80890.1"/>
    </source>
</evidence>
<dbReference type="InterPro" id="IPR023346">
    <property type="entry name" value="Lysozyme-like_dom_sf"/>
</dbReference>
<dbReference type="CDD" id="cd13399">
    <property type="entry name" value="Slt35-like"/>
    <property type="match status" value="1"/>
</dbReference>
<evidence type="ECO:0000259" key="3">
    <source>
        <dbReference type="Pfam" id="PF13406"/>
    </source>
</evidence>
<dbReference type="InterPro" id="IPR011757">
    <property type="entry name" value="Lytic_transglycosylase_MltB"/>
</dbReference>
<evidence type="ECO:0000256" key="1">
    <source>
        <dbReference type="PIRSR" id="PIRSR611757-1"/>
    </source>
</evidence>
<feature type="chain" id="PRO_5009914568" evidence="2">
    <location>
        <begin position="23"/>
        <end position="323"/>
    </location>
</feature>
<sequence>MKKRIIRWAAPLLLGALASVQASEQEQAFVAQWQQQGLSESYLNQALELAKKDQAVLDAIQRPWEAKPWYQYYPIFLTEKRLAAGLAYWQEHQALFDQAYEEFGVEPEIILAILGVETFYGTYMGKYPVLNALYTLGFHYPPRQSFFRKEFGHFLQLAQEQGWELDKPMGSYAGAMGLGQFIPSSYQAYAVDFDQDGQRDLFDNPADAIGSVANYFARHRWQRGGPVTETVSLKGDAQVDSVLWNGRRLSQDADTMTAAGVQLPQAYEGKLGLVKLEVAEGQFEYQLVHPNFYSITRYNHSPLYAMAVWQFSQQLKQAMADAR</sequence>
<dbReference type="InterPro" id="IPR043426">
    <property type="entry name" value="MltB-like"/>
</dbReference>
<evidence type="ECO:0000256" key="2">
    <source>
        <dbReference type="SAM" id="SignalP"/>
    </source>
</evidence>
<keyword evidence="2" id="KW-0732">Signal</keyword>
<name>A0A1M5W0D2_9GAMM</name>
<dbReference type="Gene3D" id="1.10.530.10">
    <property type="match status" value="1"/>
</dbReference>
<dbReference type="RefSeq" id="WP_067664313.1">
    <property type="nucleotide sequence ID" value="NZ_FQXG01000004.1"/>
</dbReference>
<dbReference type="GO" id="GO:0008933">
    <property type="term" value="F:peptidoglycan lytic transglycosylase activity"/>
    <property type="evidence" value="ECO:0007669"/>
    <property type="project" value="TreeGrafter"/>
</dbReference>
<dbReference type="GO" id="GO:0009253">
    <property type="term" value="P:peptidoglycan catabolic process"/>
    <property type="evidence" value="ECO:0007669"/>
    <property type="project" value="TreeGrafter"/>
</dbReference>
<dbReference type="Proteomes" id="UP000184268">
    <property type="component" value="Unassembled WGS sequence"/>
</dbReference>
<dbReference type="FunFam" id="1.10.8.350:FF:000001">
    <property type="entry name" value="Lytic murein transglycosylase B"/>
    <property type="match status" value="1"/>
</dbReference>
<organism evidence="4 5">
    <name type="scientific">Ferrimonas marina</name>
    <dbReference type="NCBI Taxonomy" id="299255"/>
    <lineage>
        <taxon>Bacteria</taxon>
        <taxon>Pseudomonadati</taxon>
        <taxon>Pseudomonadota</taxon>
        <taxon>Gammaproteobacteria</taxon>
        <taxon>Alteromonadales</taxon>
        <taxon>Ferrimonadaceae</taxon>
        <taxon>Ferrimonas</taxon>
    </lineage>
</organism>
<dbReference type="AlphaFoldDB" id="A0A1M5W0D2"/>